<dbReference type="Proteomes" id="UP001224661">
    <property type="component" value="Unassembled WGS sequence"/>
</dbReference>
<comment type="caution">
    <text evidence="2">The sequence shown here is derived from an EMBL/GenBank/DDBJ whole genome shotgun (WGS) entry which is preliminary data.</text>
</comment>
<evidence type="ECO:0000256" key="1">
    <source>
        <dbReference type="SAM" id="MobiDB-lite"/>
    </source>
</evidence>
<protein>
    <submittedName>
        <fullName evidence="2">Uncharacterized protein</fullName>
    </submittedName>
</protein>
<evidence type="ECO:0000313" key="3">
    <source>
        <dbReference type="Proteomes" id="UP001224661"/>
    </source>
</evidence>
<name>A0ABT6RYZ9_9ACTN</name>
<evidence type="ECO:0000313" key="2">
    <source>
        <dbReference type="EMBL" id="MDI3389650.1"/>
    </source>
</evidence>
<reference evidence="2 3" key="1">
    <citation type="submission" date="2023-05" db="EMBL/GenBank/DDBJ databases">
        <title>Draft genome sequence of Streptomyces sp. B-S-A8 isolated from a cave soil in Thailand.</title>
        <authorList>
            <person name="Chamroensaksri N."/>
            <person name="Muangham S."/>
        </authorList>
    </citation>
    <scope>NUCLEOTIDE SEQUENCE [LARGE SCALE GENOMIC DNA]</scope>
    <source>
        <strain evidence="2 3">B-S-A8</strain>
    </source>
</reference>
<dbReference type="EMBL" id="JASCIR010000030">
    <property type="protein sequence ID" value="MDI3389650.1"/>
    <property type="molecule type" value="Genomic_DNA"/>
</dbReference>
<feature type="region of interest" description="Disordered" evidence="1">
    <location>
        <begin position="32"/>
        <end position="51"/>
    </location>
</feature>
<organism evidence="2 3">
    <name type="scientific">Streptomyces solicavernae</name>
    <dbReference type="NCBI Taxonomy" id="3043614"/>
    <lineage>
        <taxon>Bacteria</taxon>
        <taxon>Bacillati</taxon>
        <taxon>Actinomycetota</taxon>
        <taxon>Actinomycetes</taxon>
        <taxon>Kitasatosporales</taxon>
        <taxon>Streptomycetaceae</taxon>
        <taxon>Streptomyces</taxon>
    </lineage>
</organism>
<keyword evidence="3" id="KW-1185">Reference proteome</keyword>
<accession>A0ABT6RYZ9</accession>
<gene>
    <name evidence="2" type="ORF">QIS99_26185</name>
</gene>
<dbReference type="RefSeq" id="WP_282516116.1">
    <property type="nucleotide sequence ID" value="NZ_JASCIR010000030.1"/>
</dbReference>
<sequence>MIRIVTKKRLALLESDTAAAFERARLATEAAKTASGRHADELSTATGRAERAEATAQEGGVLLSHAVQELSTAQQDLLLKHIELERLRDELAEAREPAREVFVLMHYGIPCMVYGSCEDAYADTPTHGAPADRWGPAQRFWADAEWFLATFTYDVASRGFRGALTPVAQPVGGAA</sequence>
<proteinExistence type="predicted"/>